<reference evidence="2" key="1">
    <citation type="journal article" date="2019" name="Int. J. Syst. Evol. Microbiol.">
        <title>The Global Catalogue of Microorganisms (GCM) 10K type strain sequencing project: providing services to taxonomists for standard genome sequencing and annotation.</title>
        <authorList>
            <consortium name="The Broad Institute Genomics Platform"/>
            <consortium name="The Broad Institute Genome Sequencing Center for Infectious Disease"/>
            <person name="Wu L."/>
            <person name="Ma J."/>
        </authorList>
    </citation>
    <scope>NUCLEOTIDE SEQUENCE [LARGE SCALE GENOMIC DNA]</scope>
    <source>
        <strain evidence="2">JCM 9377</strain>
    </source>
</reference>
<organism evidence="1 2">
    <name type="scientific">Actinocorallia longicatena</name>
    <dbReference type="NCBI Taxonomy" id="111803"/>
    <lineage>
        <taxon>Bacteria</taxon>
        <taxon>Bacillati</taxon>
        <taxon>Actinomycetota</taxon>
        <taxon>Actinomycetes</taxon>
        <taxon>Streptosporangiales</taxon>
        <taxon>Thermomonosporaceae</taxon>
        <taxon>Actinocorallia</taxon>
    </lineage>
</organism>
<keyword evidence="2" id="KW-1185">Reference proteome</keyword>
<evidence type="ECO:0000313" key="1">
    <source>
        <dbReference type="EMBL" id="GAA3191875.1"/>
    </source>
</evidence>
<sequence>MAAEETLQDAGELAVRWRSLVTAWAGEGRASDDGESVVVEFDLPGPPGEPGTLSLRFMRTSHLLVVFMTDGRPLPPGRLARAAATANAWNTEQLVPMLSVWDVHGPHPVLAGVCSLPLGLRMGPREFAVVAADWAERGAAMFVRCRQVVDQ</sequence>
<dbReference type="EMBL" id="BAAAUV010000001">
    <property type="protein sequence ID" value="GAA3191875.1"/>
    <property type="molecule type" value="Genomic_DNA"/>
</dbReference>
<accession>A0ABP6PXG4</accession>
<gene>
    <name evidence="1" type="ORF">GCM10010468_00420</name>
</gene>
<name>A0ABP6PXG4_9ACTN</name>
<evidence type="ECO:0008006" key="3">
    <source>
        <dbReference type="Google" id="ProtNLM"/>
    </source>
</evidence>
<protein>
    <recommendedName>
        <fullName evidence="3">Sensory transduction regulator</fullName>
    </recommendedName>
</protein>
<proteinExistence type="predicted"/>
<evidence type="ECO:0000313" key="2">
    <source>
        <dbReference type="Proteomes" id="UP001501237"/>
    </source>
</evidence>
<dbReference type="Proteomes" id="UP001501237">
    <property type="component" value="Unassembled WGS sequence"/>
</dbReference>
<comment type="caution">
    <text evidence="1">The sequence shown here is derived from an EMBL/GenBank/DDBJ whole genome shotgun (WGS) entry which is preliminary data.</text>
</comment>
<dbReference type="RefSeq" id="WP_344821028.1">
    <property type="nucleotide sequence ID" value="NZ_BAAAUV010000001.1"/>
</dbReference>